<feature type="transmembrane region" description="Helical" evidence="1">
    <location>
        <begin position="51"/>
        <end position="75"/>
    </location>
</feature>
<evidence type="ECO:0000313" key="2">
    <source>
        <dbReference type="EMBL" id="ALE16406.1"/>
    </source>
</evidence>
<feature type="transmembrane region" description="Helical" evidence="1">
    <location>
        <begin position="118"/>
        <end position="135"/>
    </location>
</feature>
<dbReference type="RefSeq" id="WP_061923803.1">
    <property type="nucleotide sequence ID" value="NZ_CP012669.1"/>
</dbReference>
<dbReference type="STRING" id="361183.AMC99_01110"/>
<name>A0A0M3TAA0_9SPHN</name>
<keyword evidence="3" id="KW-1185">Reference proteome</keyword>
<dbReference type="PATRIC" id="fig|361183.4.peg.1083"/>
<dbReference type="EMBL" id="CP012669">
    <property type="protein sequence ID" value="ALE16406.1"/>
    <property type="molecule type" value="Genomic_DNA"/>
</dbReference>
<keyword evidence="1" id="KW-0472">Membrane</keyword>
<accession>A0A0M3TAA0</accession>
<keyword evidence="1" id="KW-1133">Transmembrane helix</keyword>
<organism evidence="2 3">
    <name type="scientific">Altererythrobacter epoxidivorans</name>
    <dbReference type="NCBI Taxonomy" id="361183"/>
    <lineage>
        <taxon>Bacteria</taxon>
        <taxon>Pseudomonadati</taxon>
        <taxon>Pseudomonadota</taxon>
        <taxon>Alphaproteobacteria</taxon>
        <taxon>Sphingomonadales</taxon>
        <taxon>Erythrobacteraceae</taxon>
        <taxon>Altererythrobacter</taxon>
    </lineage>
</organism>
<evidence type="ECO:0000256" key="1">
    <source>
        <dbReference type="SAM" id="Phobius"/>
    </source>
</evidence>
<dbReference type="Proteomes" id="UP000057938">
    <property type="component" value="Chromosome"/>
</dbReference>
<protein>
    <submittedName>
        <fullName evidence="2">Uncharacterized protein</fullName>
    </submittedName>
</protein>
<gene>
    <name evidence="2" type="ORF">AMC99_01110</name>
</gene>
<reference evidence="2 3" key="1">
    <citation type="submission" date="2015-09" db="EMBL/GenBank/DDBJ databases">
        <title>Complete genome sequence of a benzo[a]pyrene-degrading bacterium Altererythrobacter epoxidivorans CGMCC 1.7731T.</title>
        <authorList>
            <person name="Li Z."/>
            <person name="Cheng H."/>
            <person name="Huo Y."/>
            <person name="Xu X."/>
        </authorList>
    </citation>
    <scope>NUCLEOTIDE SEQUENCE [LARGE SCALE GENOMIC DNA]</scope>
    <source>
        <strain evidence="2 3">CGMCC 1.7731</strain>
    </source>
</reference>
<dbReference type="AlphaFoldDB" id="A0A0M3TAA0"/>
<dbReference type="KEGG" id="aep:AMC99_01110"/>
<sequence>MTKPDYETIGEQRHNSRRSAFFRYVAIAFAVALVAGAVTGAGAIMVKVGDLPIGVLIAVWVIVTIGFIWFSRDYFRKVDELDLSDNLWACTIGLYGNMIAYGTWWFFNQAGALIEPDAGAIFWMTFALTAVAYFARRLGLR</sequence>
<keyword evidence="1" id="KW-0812">Transmembrane</keyword>
<proteinExistence type="predicted"/>
<dbReference type="OrthoDB" id="7408924at2"/>
<feature type="transmembrane region" description="Helical" evidence="1">
    <location>
        <begin position="21"/>
        <end position="45"/>
    </location>
</feature>
<evidence type="ECO:0000313" key="3">
    <source>
        <dbReference type="Proteomes" id="UP000057938"/>
    </source>
</evidence>
<feature type="transmembrane region" description="Helical" evidence="1">
    <location>
        <begin position="87"/>
        <end position="106"/>
    </location>
</feature>